<name>A0ABV3XAA4_9FIRM</name>
<dbReference type="PANTHER" id="PTHR45745:SF1">
    <property type="entry name" value="PHOSPHOGLUCOMUTASE 2B-RELATED"/>
    <property type="match status" value="1"/>
</dbReference>
<dbReference type="InterPro" id="IPR005843">
    <property type="entry name" value="A-D-PHexomutase_C"/>
</dbReference>
<dbReference type="Pfam" id="PF02880">
    <property type="entry name" value="PGM_PMM_III"/>
    <property type="match status" value="1"/>
</dbReference>
<dbReference type="SUPFAM" id="SSF53738">
    <property type="entry name" value="Phosphoglucomutase, first 3 domains"/>
    <property type="match status" value="1"/>
</dbReference>
<dbReference type="Gene3D" id="3.30.310.50">
    <property type="entry name" value="Alpha-D-phosphohexomutase, C-terminal domain"/>
    <property type="match status" value="1"/>
</dbReference>
<evidence type="ECO:0000259" key="7">
    <source>
        <dbReference type="Pfam" id="PF02880"/>
    </source>
</evidence>
<dbReference type="InterPro" id="IPR016055">
    <property type="entry name" value="A-D-PHexomutase_a/b/a-I/II/III"/>
</dbReference>
<evidence type="ECO:0000256" key="4">
    <source>
        <dbReference type="ARBA" id="ARBA00022842"/>
    </source>
</evidence>
<keyword evidence="4" id="KW-0460">Magnesium</keyword>
<sequence>FVDPLFSGEVAFGGEESSGMSFLRKDGRVWTTDKDGLIPDLLAAEITAKTGKNPAQLHQDQVARFGESWYKRVDTPTTLEQKQKFAALSGNDVEATKLAGEDITAKLTEAPGNGAKIGGLKVTTKNNWFAARPSGTDNIYKVYAESFVSPEALDKVLEEATAVVDKALA</sequence>
<dbReference type="Gene3D" id="3.40.120.10">
    <property type="entry name" value="Alpha-D-Glucose-1,6-Bisphosphate, subunit A, domain 3"/>
    <property type="match status" value="1"/>
</dbReference>
<keyword evidence="5 8" id="KW-0413">Isomerase</keyword>
<dbReference type="PANTHER" id="PTHR45745">
    <property type="entry name" value="PHOSPHOMANNOMUTASE 45A"/>
    <property type="match status" value="1"/>
</dbReference>
<dbReference type="SUPFAM" id="SSF55957">
    <property type="entry name" value="Phosphoglucomutase, C-terminal domain"/>
    <property type="match status" value="1"/>
</dbReference>
<evidence type="ECO:0000256" key="1">
    <source>
        <dbReference type="ARBA" id="ARBA00000443"/>
    </source>
</evidence>
<accession>A0ABV3XAA4</accession>
<evidence type="ECO:0000256" key="2">
    <source>
        <dbReference type="ARBA" id="ARBA00012728"/>
    </source>
</evidence>
<evidence type="ECO:0000313" key="8">
    <source>
        <dbReference type="EMBL" id="MEX5286378.1"/>
    </source>
</evidence>
<dbReference type="Proteomes" id="UP001559623">
    <property type="component" value="Unassembled WGS sequence"/>
</dbReference>
<dbReference type="InterPro" id="IPR036900">
    <property type="entry name" value="A-D-PHexomutase_C_sf"/>
</dbReference>
<feature type="non-terminal residue" evidence="8">
    <location>
        <position position="1"/>
    </location>
</feature>
<proteinExistence type="predicted"/>
<keyword evidence="9" id="KW-1185">Reference proteome</keyword>
<evidence type="ECO:0000256" key="3">
    <source>
        <dbReference type="ARBA" id="ARBA00022723"/>
    </source>
</evidence>
<dbReference type="InterPro" id="IPR005846">
    <property type="entry name" value="A-D-PHexomutase_a/b/a-III"/>
</dbReference>
<feature type="domain" description="Alpha-D-phosphohexomutase alpha/beta/alpha" evidence="7">
    <location>
        <begin position="4"/>
        <end position="64"/>
    </location>
</feature>
<evidence type="ECO:0000313" key="9">
    <source>
        <dbReference type="Proteomes" id="UP001559623"/>
    </source>
</evidence>
<dbReference type="EMBL" id="JARVLH010000025">
    <property type="protein sequence ID" value="MEX5286378.1"/>
    <property type="molecule type" value="Genomic_DNA"/>
</dbReference>
<evidence type="ECO:0000256" key="5">
    <source>
        <dbReference type="ARBA" id="ARBA00023235"/>
    </source>
</evidence>
<protein>
    <recommendedName>
        <fullName evidence="2">phosphoglucomutase (alpha-D-glucose-1,6-bisphosphate-dependent)</fullName>
        <ecNumber evidence="2">5.4.2.2</ecNumber>
    </recommendedName>
</protein>
<feature type="domain" description="Alpha-D-phosphohexomutase C-terminal" evidence="6">
    <location>
        <begin position="107"/>
        <end position="160"/>
    </location>
</feature>
<organism evidence="8 9">
    <name type="scientific">Selenomonas sputigena</name>
    <dbReference type="NCBI Taxonomy" id="69823"/>
    <lineage>
        <taxon>Bacteria</taxon>
        <taxon>Bacillati</taxon>
        <taxon>Bacillota</taxon>
        <taxon>Negativicutes</taxon>
        <taxon>Selenomonadales</taxon>
        <taxon>Selenomonadaceae</taxon>
        <taxon>Selenomonas</taxon>
    </lineage>
</organism>
<reference evidence="8 9" key="1">
    <citation type="submission" date="2023-04" db="EMBL/GenBank/DDBJ databases">
        <title>Genome Sequence of Selenomonas sputigena ATCC 33150.</title>
        <authorList>
            <person name="Miller D.P."/>
            <person name="Anvari S."/>
            <person name="Polson S.W."/>
            <person name="Macdonald M."/>
            <person name="Mcdowell J.V."/>
        </authorList>
    </citation>
    <scope>NUCLEOTIDE SEQUENCE [LARGE SCALE GENOMIC DNA]</scope>
    <source>
        <strain evidence="8 9">ATCC 33150</strain>
    </source>
</reference>
<gene>
    <name evidence="8" type="ORF">QCO44_12275</name>
</gene>
<dbReference type="GO" id="GO:0004614">
    <property type="term" value="F:phosphoglucomutase activity"/>
    <property type="evidence" value="ECO:0007669"/>
    <property type="project" value="UniProtKB-EC"/>
</dbReference>
<dbReference type="EC" id="5.4.2.2" evidence="2"/>
<keyword evidence="3" id="KW-0479">Metal-binding</keyword>
<comment type="caution">
    <text evidence="8">The sequence shown here is derived from an EMBL/GenBank/DDBJ whole genome shotgun (WGS) entry which is preliminary data.</text>
</comment>
<comment type="catalytic activity">
    <reaction evidence="1">
        <text>alpha-D-glucose 1-phosphate = alpha-D-glucose 6-phosphate</text>
        <dbReference type="Rhea" id="RHEA:23536"/>
        <dbReference type="ChEBI" id="CHEBI:58225"/>
        <dbReference type="ChEBI" id="CHEBI:58601"/>
        <dbReference type="EC" id="5.4.2.2"/>
    </reaction>
</comment>
<dbReference type="Pfam" id="PF00408">
    <property type="entry name" value="PGM_PMM_IV"/>
    <property type="match status" value="1"/>
</dbReference>
<evidence type="ECO:0000259" key="6">
    <source>
        <dbReference type="Pfam" id="PF00408"/>
    </source>
</evidence>